<dbReference type="PANTHER" id="PTHR23502:SF51">
    <property type="entry name" value="QUINIDINE RESISTANCE PROTEIN 1-RELATED"/>
    <property type="match status" value="1"/>
</dbReference>
<keyword evidence="2" id="KW-0813">Transport</keyword>
<dbReference type="OrthoDB" id="440553at2759"/>
<feature type="transmembrane region" description="Helical" evidence="7">
    <location>
        <begin position="173"/>
        <end position="192"/>
    </location>
</feature>
<feature type="transmembrane region" description="Helical" evidence="7">
    <location>
        <begin position="482"/>
        <end position="508"/>
    </location>
</feature>
<evidence type="ECO:0000259" key="8">
    <source>
        <dbReference type="PROSITE" id="PS50850"/>
    </source>
</evidence>
<dbReference type="InterPro" id="IPR011701">
    <property type="entry name" value="MFS"/>
</dbReference>
<evidence type="ECO:0000256" key="6">
    <source>
        <dbReference type="SAM" id="MobiDB-lite"/>
    </source>
</evidence>
<dbReference type="Proteomes" id="UP000613580">
    <property type="component" value="Unassembled WGS sequence"/>
</dbReference>
<evidence type="ECO:0000256" key="3">
    <source>
        <dbReference type="ARBA" id="ARBA00022692"/>
    </source>
</evidence>
<feature type="transmembrane region" description="Helical" evidence="7">
    <location>
        <begin position="112"/>
        <end position="131"/>
    </location>
</feature>
<dbReference type="Pfam" id="PF07690">
    <property type="entry name" value="MFS_1"/>
    <property type="match status" value="1"/>
</dbReference>
<feature type="domain" description="Major facilitator superfamily (MFS) profile" evidence="8">
    <location>
        <begin position="31"/>
        <end position="511"/>
    </location>
</feature>
<evidence type="ECO:0000256" key="7">
    <source>
        <dbReference type="SAM" id="Phobius"/>
    </source>
</evidence>
<dbReference type="InterPro" id="IPR036259">
    <property type="entry name" value="MFS_trans_sf"/>
</dbReference>
<sequence length="521" mass="56976">MASEDDVVAIPSDTHQKEPHSIFKAREKWAIVSLVSFGMLFSPLSANIYFPAIPTLDVAFNKSTELINLTVTLFMVFQGICSTCGWLNYQIWCRSCWQMFWGPLADTFGRRFMFISCLVVLALSCVGLALIPTSAYWLLLLLRCLQAFGSASTISLGAGVVGDISTRAERGGFFGVSTLGSLALGPSLGPVLGAVLADELGWRAIFWFLCIGSAFCALVLILQVFIPFARPIFSWLDKCRFLPETLRAIVGDGSISGAHPFLHSPLIPVFGNRQPSRRPASAKESSLTEKPRVPATKFRNPLKLLLIPEILLALLAGGVAYALACVVLTAISTLFKADYHFLTETTLGLCFLSWGFGSLFSTVATGKMLDWDYQRTRRRHHGSQDDFPIEKARLHLVPCFTVAFVSCCIGYGWCMDRRTNIGGPLVFLFIISYLSTAIMNSLQTLMLDLMPTQASSVIACNNLVRCGLGAVLVSVIEPMFDALGLGLAHVLVGGLCLLITMPAVWVLIRRGPRLRVRATKA</sequence>
<feature type="transmembrane region" description="Helical" evidence="7">
    <location>
        <begin position="351"/>
        <end position="371"/>
    </location>
</feature>
<protein>
    <submittedName>
        <fullName evidence="9">MFS general substrate transporter</fullName>
    </submittedName>
</protein>
<feature type="transmembrane region" description="Helical" evidence="7">
    <location>
        <begin position="425"/>
        <end position="442"/>
    </location>
</feature>
<dbReference type="SUPFAM" id="SSF103473">
    <property type="entry name" value="MFS general substrate transporter"/>
    <property type="match status" value="1"/>
</dbReference>
<dbReference type="AlphaFoldDB" id="A0A8H6THL9"/>
<proteinExistence type="predicted"/>
<evidence type="ECO:0000256" key="5">
    <source>
        <dbReference type="ARBA" id="ARBA00023136"/>
    </source>
</evidence>
<evidence type="ECO:0000256" key="4">
    <source>
        <dbReference type="ARBA" id="ARBA00022989"/>
    </source>
</evidence>
<dbReference type="Gene3D" id="1.20.1250.20">
    <property type="entry name" value="MFS general substrate transporter like domains"/>
    <property type="match status" value="1"/>
</dbReference>
<feature type="transmembrane region" description="Helical" evidence="7">
    <location>
        <begin position="392"/>
        <end position="413"/>
    </location>
</feature>
<organism evidence="9 10">
    <name type="scientific">Mycena chlorophos</name>
    <name type="common">Agaric fungus</name>
    <name type="synonym">Agaricus chlorophos</name>
    <dbReference type="NCBI Taxonomy" id="658473"/>
    <lineage>
        <taxon>Eukaryota</taxon>
        <taxon>Fungi</taxon>
        <taxon>Dikarya</taxon>
        <taxon>Basidiomycota</taxon>
        <taxon>Agaricomycotina</taxon>
        <taxon>Agaricomycetes</taxon>
        <taxon>Agaricomycetidae</taxon>
        <taxon>Agaricales</taxon>
        <taxon>Marasmiineae</taxon>
        <taxon>Mycenaceae</taxon>
        <taxon>Mycena</taxon>
    </lineage>
</organism>
<name>A0A8H6THL9_MYCCL</name>
<keyword evidence="4 7" id="KW-1133">Transmembrane helix</keyword>
<comment type="caution">
    <text evidence="9">The sequence shown here is derived from an EMBL/GenBank/DDBJ whole genome shotgun (WGS) entry which is preliminary data.</text>
</comment>
<accession>A0A8H6THL9</accession>
<reference evidence="9" key="1">
    <citation type="submission" date="2020-05" db="EMBL/GenBank/DDBJ databases">
        <title>Mycena genomes resolve the evolution of fungal bioluminescence.</title>
        <authorList>
            <person name="Tsai I.J."/>
        </authorList>
    </citation>
    <scope>NUCLEOTIDE SEQUENCE</scope>
    <source>
        <strain evidence="9">110903Hualien_Pintung</strain>
    </source>
</reference>
<dbReference type="GO" id="GO:0022857">
    <property type="term" value="F:transmembrane transporter activity"/>
    <property type="evidence" value="ECO:0007669"/>
    <property type="project" value="InterPro"/>
</dbReference>
<evidence type="ECO:0000256" key="2">
    <source>
        <dbReference type="ARBA" id="ARBA00022448"/>
    </source>
</evidence>
<evidence type="ECO:0000256" key="1">
    <source>
        <dbReference type="ARBA" id="ARBA00004141"/>
    </source>
</evidence>
<dbReference type="PANTHER" id="PTHR23502">
    <property type="entry name" value="MAJOR FACILITATOR SUPERFAMILY"/>
    <property type="match status" value="1"/>
</dbReference>
<feature type="transmembrane region" description="Helical" evidence="7">
    <location>
        <begin position="204"/>
        <end position="228"/>
    </location>
</feature>
<comment type="subcellular location">
    <subcellularLocation>
        <location evidence="1">Membrane</location>
        <topology evidence="1">Multi-pass membrane protein</topology>
    </subcellularLocation>
</comment>
<evidence type="ECO:0000313" key="9">
    <source>
        <dbReference type="EMBL" id="KAF7319070.1"/>
    </source>
</evidence>
<keyword evidence="5 7" id="KW-0472">Membrane</keyword>
<dbReference type="PROSITE" id="PS50850">
    <property type="entry name" value="MFS"/>
    <property type="match status" value="1"/>
</dbReference>
<feature type="transmembrane region" description="Helical" evidence="7">
    <location>
        <begin position="304"/>
        <end position="331"/>
    </location>
</feature>
<dbReference type="EMBL" id="JACAZE010000003">
    <property type="protein sequence ID" value="KAF7319070.1"/>
    <property type="molecule type" value="Genomic_DNA"/>
</dbReference>
<dbReference type="InterPro" id="IPR020846">
    <property type="entry name" value="MFS_dom"/>
</dbReference>
<evidence type="ECO:0000313" key="10">
    <source>
        <dbReference type="Proteomes" id="UP000613580"/>
    </source>
</evidence>
<dbReference type="GO" id="GO:0005886">
    <property type="term" value="C:plasma membrane"/>
    <property type="evidence" value="ECO:0007669"/>
    <property type="project" value="TreeGrafter"/>
</dbReference>
<gene>
    <name evidence="9" type="ORF">HMN09_00243200</name>
</gene>
<feature type="transmembrane region" description="Helical" evidence="7">
    <location>
        <begin position="29"/>
        <end position="50"/>
    </location>
</feature>
<keyword evidence="10" id="KW-1185">Reference proteome</keyword>
<keyword evidence="3 7" id="KW-0812">Transmembrane</keyword>
<feature type="transmembrane region" description="Helical" evidence="7">
    <location>
        <begin position="70"/>
        <end position="91"/>
    </location>
</feature>
<feature type="region of interest" description="Disordered" evidence="6">
    <location>
        <begin position="272"/>
        <end position="291"/>
    </location>
</feature>